<sequence length="137" mass="14676">MLKSIIGAAVLTASLSAGPATAQERIRISSEWGEVVAELADNAATRRLVQMLPLSIPMRDHLRQEKTGRLPEALPSAERQVDFAAGTLGLWGASDFVVYTRSGRVPSPGIIVLGRVTGDVSIFDRPGAVTIRVERGR</sequence>
<keyword evidence="4" id="KW-1185">Reference proteome</keyword>
<dbReference type="InterPro" id="IPR041183">
    <property type="entry name" value="Cyclophilin-like"/>
</dbReference>
<evidence type="ECO:0000313" key="3">
    <source>
        <dbReference type="EMBL" id="MBU8542637.1"/>
    </source>
</evidence>
<dbReference type="RefSeq" id="WP_216872939.1">
    <property type="nucleotide sequence ID" value="NZ_JAERQM010000001.1"/>
</dbReference>
<feature type="domain" description="Cyclophilin-like" evidence="2">
    <location>
        <begin position="31"/>
        <end position="134"/>
    </location>
</feature>
<comment type="caution">
    <text evidence="3">The sequence shown here is derived from an EMBL/GenBank/DDBJ whole genome shotgun (WGS) entry which is preliminary data.</text>
</comment>
<gene>
    <name evidence="3" type="ORF">JJQ90_02920</name>
</gene>
<accession>A0ABS6H477</accession>
<organism evidence="3 4">
    <name type="scientific">Falsiroseomonas oleicola</name>
    <dbReference type="NCBI Taxonomy" id="2801474"/>
    <lineage>
        <taxon>Bacteria</taxon>
        <taxon>Pseudomonadati</taxon>
        <taxon>Pseudomonadota</taxon>
        <taxon>Alphaproteobacteria</taxon>
        <taxon>Acetobacterales</taxon>
        <taxon>Roseomonadaceae</taxon>
        <taxon>Falsiroseomonas</taxon>
    </lineage>
</organism>
<evidence type="ECO:0000259" key="2">
    <source>
        <dbReference type="Pfam" id="PF18050"/>
    </source>
</evidence>
<proteinExistence type="predicted"/>
<name>A0ABS6H477_9PROT</name>
<dbReference type="Proteomes" id="UP000689967">
    <property type="component" value="Unassembled WGS sequence"/>
</dbReference>
<protein>
    <recommendedName>
        <fullName evidence="2">Cyclophilin-like domain-containing protein</fullName>
    </recommendedName>
</protein>
<evidence type="ECO:0000313" key="4">
    <source>
        <dbReference type="Proteomes" id="UP000689967"/>
    </source>
</evidence>
<reference evidence="3 4" key="1">
    <citation type="submission" date="2021-01" db="EMBL/GenBank/DDBJ databases">
        <title>Roseomonas sp. nov, a bacterium isolated from an oil production mixture in Yumen Oilfield.</title>
        <authorList>
            <person name="Wu D."/>
        </authorList>
    </citation>
    <scope>NUCLEOTIDE SEQUENCE [LARGE SCALE GENOMIC DNA]</scope>
    <source>
        <strain evidence="3 4">ROY-5-3</strain>
    </source>
</reference>
<keyword evidence="1" id="KW-0732">Signal</keyword>
<dbReference type="EMBL" id="JAERQM010000001">
    <property type="protein sequence ID" value="MBU8542637.1"/>
    <property type="molecule type" value="Genomic_DNA"/>
</dbReference>
<feature type="chain" id="PRO_5047291261" description="Cyclophilin-like domain-containing protein" evidence="1">
    <location>
        <begin position="23"/>
        <end position="137"/>
    </location>
</feature>
<evidence type="ECO:0000256" key="1">
    <source>
        <dbReference type="SAM" id="SignalP"/>
    </source>
</evidence>
<feature type="signal peptide" evidence="1">
    <location>
        <begin position="1"/>
        <end position="22"/>
    </location>
</feature>
<dbReference type="Pfam" id="PF18050">
    <property type="entry name" value="Cyclophil_like2"/>
    <property type="match status" value="1"/>
</dbReference>